<organism evidence="1 2">
    <name type="scientific">Holotrichia oblita</name>
    <name type="common">Chafer beetle</name>
    <dbReference type="NCBI Taxonomy" id="644536"/>
    <lineage>
        <taxon>Eukaryota</taxon>
        <taxon>Metazoa</taxon>
        <taxon>Ecdysozoa</taxon>
        <taxon>Arthropoda</taxon>
        <taxon>Hexapoda</taxon>
        <taxon>Insecta</taxon>
        <taxon>Pterygota</taxon>
        <taxon>Neoptera</taxon>
        <taxon>Endopterygota</taxon>
        <taxon>Coleoptera</taxon>
        <taxon>Polyphaga</taxon>
        <taxon>Scarabaeiformia</taxon>
        <taxon>Scarabaeidae</taxon>
        <taxon>Melolonthinae</taxon>
        <taxon>Holotrichia</taxon>
    </lineage>
</organism>
<accession>A0ACB9TW67</accession>
<comment type="caution">
    <text evidence="1">The sequence shown here is derived from an EMBL/GenBank/DDBJ whole genome shotgun (WGS) entry which is preliminary data.</text>
</comment>
<keyword evidence="1" id="KW-0378">Hydrolase</keyword>
<evidence type="ECO:0000313" key="1">
    <source>
        <dbReference type="EMBL" id="KAI4471099.1"/>
    </source>
</evidence>
<protein>
    <submittedName>
        <fullName evidence="1">Glycosyl hydrolase-related</fullName>
    </submittedName>
</protein>
<evidence type="ECO:0000313" key="2">
    <source>
        <dbReference type="Proteomes" id="UP001056778"/>
    </source>
</evidence>
<dbReference type="Proteomes" id="UP001056778">
    <property type="component" value="Chromosome 1"/>
</dbReference>
<name>A0ACB9TW67_HOLOL</name>
<dbReference type="EMBL" id="CM043015">
    <property type="protein sequence ID" value="KAI4471099.1"/>
    <property type="molecule type" value="Genomic_DNA"/>
</dbReference>
<gene>
    <name evidence="1" type="ORF">MML48_1g07455</name>
</gene>
<keyword evidence="2" id="KW-1185">Reference proteome</keyword>
<reference evidence="1" key="1">
    <citation type="submission" date="2022-04" db="EMBL/GenBank/DDBJ databases">
        <title>Chromosome-scale genome assembly of Holotrichia oblita Faldermann.</title>
        <authorList>
            <person name="Rongchong L."/>
        </authorList>
    </citation>
    <scope>NUCLEOTIDE SEQUENCE</scope>
    <source>
        <strain evidence="1">81SQS9</strain>
    </source>
</reference>
<proteinExistence type="predicted"/>
<sequence length="364" mass="40507">MAFQYKGISELLAVHTKFFCIKGKMYRAIILAAVCSLVAGQDCTPSPTTASGSFAPQGTICSGQIIFQEEFDALNFQKWEHENTLGGGGNWEFQWYTNNRTNSFVYDGVLHVKPTLTADHLGYNNIFTDTLDINGGAPADECTNPLWYGCVRTGTANNVLNPIKSARLRTLRSFSFKYGRVVARARMPAGDWLWPAIWMMPRYNAYGGWPTSGEIDIVESRGNRNLMLNGQQIGTQLMGSTLHWGPDWAHNGYPHTHWEKRNAAGFDTAFHTYEVVWTPTNMNFYVDGEHVGGITPPAGGLWELGGWGNSLFNPWQSEGLMAPFDQEFYIIINNAVGGTAYFPDEAVNANGKPWHNTSPQVRNA</sequence>